<organism evidence="1 2">
    <name type="scientific">Cuscuta epithymum</name>
    <dbReference type="NCBI Taxonomy" id="186058"/>
    <lineage>
        <taxon>Eukaryota</taxon>
        <taxon>Viridiplantae</taxon>
        <taxon>Streptophyta</taxon>
        <taxon>Embryophyta</taxon>
        <taxon>Tracheophyta</taxon>
        <taxon>Spermatophyta</taxon>
        <taxon>Magnoliopsida</taxon>
        <taxon>eudicotyledons</taxon>
        <taxon>Gunneridae</taxon>
        <taxon>Pentapetalae</taxon>
        <taxon>asterids</taxon>
        <taxon>lamiids</taxon>
        <taxon>Solanales</taxon>
        <taxon>Convolvulaceae</taxon>
        <taxon>Cuscuteae</taxon>
        <taxon>Cuscuta</taxon>
        <taxon>Cuscuta subgen. Cuscuta</taxon>
    </lineage>
</organism>
<dbReference type="Proteomes" id="UP001152523">
    <property type="component" value="Unassembled WGS sequence"/>
</dbReference>
<evidence type="ECO:0000313" key="2">
    <source>
        <dbReference type="Proteomes" id="UP001152523"/>
    </source>
</evidence>
<dbReference type="Gene3D" id="3.80.10.10">
    <property type="entry name" value="Ribonuclease Inhibitor"/>
    <property type="match status" value="1"/>
</dbReference>
<feature type="non-terminal residue" evidence="1">
    <location>
        <position position="98"/>
    </location>
</feature>
<dbReference type="InterPro" id="IPR032675">
    <property type="entry name" value="LRR_dom_sf"/>
</dbReference>
<proteinExistence type="predicted"/>
<dbReference type="PANTHER" id="PTHR48065:SF11">
    <property type="entry name" value="OS11G0213300 PROTEIN"/>
    <property type="match status" value="1"/>
</dbReference>
<accession>A0AAV0EIN8</accession>
<dbReference type="EMBL" id="CAMAPF010000924">
    <property type="protein sequence ID" value="CAH9122412.1"/>
    <property type="molecule type" value="Genomic_DNA"/>
</dbReference>
<sequence>MSVNASHNEITGTFGNGGQASINGNELDMSFNKLEAAGLKVLDISFNQLSGTLPDCWLSLHSLEVLNLANNDNLSGSLPTSIGLLASLKALHLDHNNF</sequence>
<comment type="caution">
    <text evidence="1">The sequence shown here is derived from an EMBL/GenBank/DDBJ whole genome shotgun (WGS) entry which is preliminary data.</text>
</comment>
<evidence type="ECO:0000313" key="1">
    <source>
        <dbReference type="EMBL" id="CAH9122412.1"/>
    </source>
</evidence>
<name>A0AAV0EIN8_9ASTE</name>
<protein>
    <submittedName>
        <fullName evidence="1">Uncharacterized protein</fullName>
    </submittedName>
</protein>
<gene>
    <name evidence="1" type="ORF">CEPIT_LOCUS24449</name>
</gene>
<dbReference type="PRINTS" id="PR00019">
    <property type="entry name" value="LEURICHRPT"/>
</dbReference>
<dbReference type="SUPFAM" id="SSF52058">
    <property type="entry name" value="L domain-like"/>
    <property type="match status" value="1"/>
</dbReference>
<dbReference type="AlphaFoldDB" id="A0AAV0EIN8"/>
<dbReference type="InterPro" id="IPR001611">
    <property type="entry name" value="Leu-rich_rpt"/>
</dbReference>
<dbReference type="PANTHER" id="PTHR48065">
    <property type="entry name" value="OS10G0469600 PROTEIN"/>
    <property type="match status" value="1"/>
</dbReference>
<keyword evidence="2" id="KW-1185">Reference proteome</keyword>
<dbReference type="Pfam" id="PF13855">
    <property type="entry name" value="LRR_8"/>
    <property type="match status" value="1"/>
</dbReference>
<reference evidence="1" key="1">
    <citation type="submission" date="2022-07" db="EMBL/GenBank/DDBJ databases">
        <authorList>
            <person name="Macas J."/>
            <person name="Novak P."/>
            <person name="Neumann P."/>
        </authorList>
    </citation>
    <scope>NUCLEOTIDE SEQUENCE</scope>
</reference>